<organism evidence="1 2">
    <name type="scientific">Mizuhopecten yessoensis</name>
    <name type="common">Japanese scallop</name>
    <name type="synonym">Patinopecten yessoensis</name>
    <dbReference type="NCBI Taxonomy" id="6573"/>
    <lineage>
        <taxon>Eukaryota</taxon>
        <taxon>Metazoa</taxon>
        <taxon>Spiralia</taxon>
        <taxon>Lophotrochozoa</taxon>
        <taxon>Mollusca</taxon>
        <taxon>Bivalvia</taxon>
        <taxon>Autobranchia</taxon>
        <taxon>Pteriomorphia</taxon>
        <taxon>Pectinida</taxon>
        <taxon>Pectinoidea</taxon>
        <taxon>Pectinidae</taxon>
        <taxon>Mizuhopecten</taxon>
    </lineage>
</organism>
<dbReference type="AlphaFoldDB" id="A0A210Q3H3"/>
<proteinExistence type="predicted"/>
<evidence type="ECO:0000313" key="2">
    <source>
        <dbReference type="Proteomes" id="UP000242188"/>
    </source>
</evidence>
<dbReference type="Proteomes" id="UP000242188">
    <property type="component" value="Unassembled WGS sequence"/>
</dbReference>
<protein>
    <submittedName>
        <fullName evidence="1">Uncharacterized protein</fullName>
    </submittedName>
</protein>
<name>A0A210Q3H3_MIZYE</name>
<sequence length="108" mass="13031">MVIPFFFRPDNPDGYNLGFASRSKKPRPFTIEKYNTIYQLMTGTFRVPVKQRTLEQKNAIRQFQRCRHEFDVVDNRLLYRGKELDILDDNSINRRYRFSQSYVKTSQL</sequence>
<evidence type="ECO:0000313" key="1">
    <source>
        <dbReference type="EMBL" id="OWF43287.1"/>
    </source>
</evidence>
<keyword evidence="2" id="KW-1185">Reference proteome</keyword>
<reference evidence="1 2" key="1">
    <citation type="journal article" date="2017" name="Nat. Ecol. Evol.">
        <title>Scallop genome provides insights into evolution of bilaterian karyotype and development.</title>
        <authorList>
            <person name="Wang S."/>
            <person name="Zhang J."/>
            <person name="Jiao W."/>
            <person name="Li J."/>
            <person name="Xun X."/>
            <person name="Sun Y."/>
            <person name="Guo X."/>
            <person name="Huan P."/>
            <person name="Dong B."/>
            <person name="Zhang L."/>
            <person name="Hu X."/>
            <person name="Sun X."/>
            <person name="Wang J."/>
            <person name="Zhao C."/>
            <person name="Wang Y."/>
            <person name="Wang D."/>
            <person name="Huang X."/>
            <person name="Wang R."/>
            <person name="Lv J."/>
            <person name="Li Y."/>
            <person name="Zhang Z."/>
            <person name="Liu B."/>
            <person name="Lu W."/>
            <person name="Hui Y."/>
            <person name="Liang J."/>
            <person name="Zhou Z."/>
            <person name="Hou R."/>
            <person name="Li X."/>
            <person name="Liu Y."/>
            <person name="Li H."/>
            <person name="Ning X."/>
            <person name="Lin Y."/>
            <person name="Zhao L."/>
            <person name="Xing Q."/>
            <person name="Dou J."/>
            <person name="Li Y."/>
            <person name="Mao J."/>
            <person name="Guo H."/>
            <person name="Dou H."/>
            <person name="Li T."/>
            <person name="Mu C."/>
            <person name="Jiang W."/>
            <person name="Fu Q."/>
            <person name="Fu X."/>
            <person name="Miao Y."/>
            <person name="Liu J."/>
            <person name="Yu Q."/>
            <person name="Li R."/>
            <person name="Liao H."/>
            <person name="Li X."/>
            <person name="Kong Y."/>
            <person name="Jiang Z."/>
            <person name="Chourrout D."/>
            <person name="Li R."/>
            <person name="Bao Z."/>
        </authorList>
    </citation>
    <scope>NUCLEOTIDE SEQUENCE [LARGE SCALE GENOMIC DNA]</scope>
    <source>
        <strain evidence="1 2">PY_sf001</strain>
    </source>
</reference>
<gene>
    <name evidence="1" type="ORF">KP79_PYT18763</name>
</gene>
<comment type="caution">
    <text evidence="1">The sequence shown here is derived from an EMBL/GenBank/DDBJ whole genome shotgun (WGS) entry which is preliminary data.</text>
</comment>
<accession>A0A210Q3H3</accession>
<dbReference type="EMBL" id="NEDP02005138">
    <property type="protein sequence ID" value="OWF43287.1"/>
    <property type="molecule type" value="Genomic_DNA"/>
</dbReference>